<dbReference type="EMBL" id="LSRX01000148">
    <property type="protein sequence ID" value="OLQ06978.1"/>
    <property type="molecule type" value="Genomic_DNA"/>
</dbReference>
<reference evidence="1 2" key="1">
    <citation type="submission" date="2016-02" db="EMBL/GenBank/DDBJ databases">
        <title>Genome analysis of coral dinoflagellate symbionts highlights evolutionary adaptations to a symbiotic lifestyle.</title>
        <authorList>
            <person name="Aranda M."/>
            <person name="Li Y."/>
            <person name="Liew Y.J."/>
            <person name="Baumgarten S."/>
            <person name="Simakov O."/>
            <person name="Wilson M."/>
            <person name="Piel J."/>
            <person name="Ashoor H."/>
            <person name="Bougouffa S."/>
            <person name="Bajic V.B."/>
            <person name="Ryu T."/>
            <person name="Ravasi T."/>
            <person name="Bayer T."/>
            <person name="Micklem G."/>
            <person name="Kim H."/>
            <person name="Bhak J."/>
            <person name="Lajeunesse T.C."/>
            <person name="Voolstra C.R."/>
        </authorList>
    </citation>
    <scope>NUCLEOTIDE SEQUENCE [LARGE SCALE GENOMIC DNA]</scope>
    <source>
        <strain evidence="1 2">CCMP2467</strain>
    </source>
</reference>
<proteinExistence type="predicted"/>
<gene>
    <name evidence="1" type="ORF">AK812_SmicGene9631</name>
</gene>
<comment type="caution">
    <text evidence="1">The sequence shown here is derived from an EMBL/GenBank/DDBJ whole genome shotgun (WGS) entry which is preliminary data.</text>
</comment>
<name>A0A1Q9EHX7_SYMMI</name>
<dbReference type="AlphaFoldDB" id="A0A1Q9EHX7"/>
<accession>A0A1Q9EHX7</accession>
<evidence type="ECO:0000313" key="1">
    <source>
        <dbReference type="EMBL" id="OLQ06978.1"/>
    </source>
</evidence>
<protein>
    <submittedName>
        <fullName evidence="1">Uncharacterized protein</fullName>
    </submittedName>
</protein>
<sequence length="124" mass="14084">MLKGTGVIRVSETRRGDFLVWARISAVFRGIMVIVAEEQQNQDGSGHASVTRSQTTNISISTRKFLVKHYDEWSEWLDANSPDKNAFHAIFRRGKSSRIKLEAKKHREIAPHTSFTEFSGDAIH</sequence>
<keyword evidence="2" id="KW-1185">Reference proteome</keyword>
<organism evidence="1 2">
    <name type="scientific">Symbiodinium microadriaticum</name>
    <name type="common">Dinoflagellate</name>
    <name type="synonym">Zooxanthella microadriatica</name>
    <dbReference type="NCBI Taxonomy" id="2951"/>
    <lineage>
        <taxon>Eukaryota</taxon>
        <taxon>Sar</taxon>
        <taxon>Alveolata</taxon>
        <taxon>Dinophyceae</taxon>
        <taxon>Suessiales</taxon>
        <taxon>Symbiodiniaceae</taxon>
        <taxon>Symbiodinium</taxon>
    </lineage>
</organism>
<dbReference type="Proteomes" id="UP000186817">
    <property type="component" value="Unassembled WGS sequence"/>
</dbReference>
<evidence type="ECO:0000313" key="2">
    <source>
        <dbReference type="Proteomes" id="UP000186817"/>
    </source>
</evidence>